<sequence>MNIFEVADTPSCGCSFQ</sequence>
<accession>A0A0E9XS45</accession>
<dbReference type="AlphaFoldDB" id="A0A0E9XS45"/>
<protein>
    <submittedName>
        <fullName evidence="1">Uncharacterized protein</fullName>
    </submittedName>
</protein>
<proteinExistence type="predicted"/>
<name>A0A0E9XS45_ANGAN</name>
<dbReference type="EMBL" id="GBXM01004069">
    <property type="protein sequence ID" value="JAI04509.1"/>
    <property type="molecule type" value="Transcribed_RNA"/>
</dbReference>
<reference evidence="1" key="2">
    <citation type="journal article" date="2015" name="Fish Shellfish Immunol.">
        <title>Early steps in the European eel (Anguilla anguilla)-Vibrio vulnificus interaction in the gills: Role of the RtxA13 toxin.</title>
        <authorList>
            <person name="Callol A."/>
            <person name="Pajuelo D."/>
            <person name="Ebbesson L."/>
            <person name="Teles M."/>
            <person name="MacKenzie S."/>
            <person name="Amaro C."/>
        </authorList>
    </citation>
    <scope>NUCLEOTIDE SEQUENCE</scope>
</reference>
<reference evidence="1" key="1">
    <citation type="submission" date="2014-11" db="EMBL/GenBank/DDBJ databases">
        <authorList>
            <person name="Amaro Gonzalez C."/>
        </authorList>
    </citation>
    <scope>NUCLEOTIDE SEQUENCE</scope>
</reference>
<evidence type="ECO:0000313" key="1">
    <source>
        <dbReference type="EMBL" id="JAI04509.1"/>
    </source>
</evidence>
<organism evidence="1">
    <name type="scientific">Anguilla anguilla</name>
    <name type="common">European freshwater eel</name>
    <name type="synonym">Muraena anguilla</name>
    <dbReference type="NCBI Taxonomy" id="7936"/>
    <lineage>
        <taxon>Eukaryota</taxon>
        <taxon>Metazoa</taxon>
        <taxon>Chordata</taxon>
        <taxon>Craniata</taxon>
        <taxon>Vertebrata</taxon>
        <taxon>Euteleostomi</taxon>
        <taxon>Actinopterygii</taxon>
        <taxon>Neopterygii</taxon>
        <taxon>Teleostei</taxon>
        <taxon>Anguilliformes</taxon>
        <taxon>Anguillidae</taxon>
        <taxon>Anguilla</taxon>
    </lineage>
</organism>